<evidence type="ECO:0000313" key="11">
    <source>
        <dbReference type="EMBL" id="GFP21235.1"/>
    </source>
</evidence>
<organism evidence="11 12">
    <name type="scientific">Candidatus Hakubella thermalkaliphila</name>
    <dbReference type="NCBI Taxonomy" id="2754717"/>
    <lineage>
        <taxon>Bacteria</taxon>
        <taxon>Bacillati</taxon>
        <taxon>Actinomycetota</taxon>
        <taxon>Actinomycetota incertae sedis</taxon>
        <taxon>Candidatus Hakubellales</taxon>
        <taxon>Candidatus Hakubellaceae</taxon>
        <taxon>Candidatus Hakubella</taxon>
    </lineage>
</organism>
<dbReference type="GO" id="GO:0003677">
    <property type="term" value="F:DNA binding"/>
    <property type="evidence" value="ECO:0007669"/>
    <property type="project" value="UniProtKB-KW"/>
</dbReference>
<dbReference type="EMBL" id="BLRV01000028">
    <property type="protein sequence ID" value="GFP21235.1"/>
    <property type="molecule type" value="Genomic_DNA"/>
</dbReference>
<keyword evidence="3" id="KW-0815">Transposition</keyword>
<gene>
    <name evidence="11" type="ORF">HKBW3S06_00461</name>
</gene>
<name>A0A6V8QD97_9ACTN</name>
<comment type="caution">
    <text evidence="11">The sequence shown here is derived from an EMBL/GenBank/DDBJ whole genome shotgun (WGS) entry which is preliminary data.</text>
</comment>
<keyword evidence="6" id="KW-0238">DNA-binding</keyword>
<evidence type="ECO:0000256" key="7">
    <source>
        <dbReference type="ARBA" id="ARBA00023172"/>
    </source>
</evidence>
<reference evidence="11 12" key="1">
    <citation type="journal article" date="2020" name="Front. Microbiol.">
        <title>Single-cell genomics of novel Actinobacteria with the Wood-Ljungdahl pathway discovered in a serpentinizing system.</title>
        <authorList>
            <person name="Merino N."/>
            <person name="Kawai M."/>
            <person name="Boyd E.S."/>
            <person name="Colman D.R."/>
            <person name="McGlynn S.E."/>
            <person name="Nealson K.H."/>
            <person name="Kurokawa K."/>
            <person name="Hongoh Y."/>
        </authorList>
    </citation>
    <scope>NUCLEOTIDE SEQUENCE [LARGE SCALE GENOMIC DNA]</scope>
    <source>
        <strain evidence="11 12">S06</strain>
    </source>
</reference>
<evidence type="ECO:0000256" key="3">
    <source>
        <dbReference type="ARBA" id="ARBA00022578"/>
    </source>
</evidence>
<evidence type="ECO:0000259" key="9">
    <source>
        <dbReference type="Pfam" id="PF07282"/>
    </source>
</evidence>
<dbReference type="InterPro" id="IPR010095">
    <property type="entry name" value="Cas12f1-like_TNB"/>
</dbReference>
<feature type="domain" description="Probable transposase IS891/IS1136/IS1341" evidence="8">
    <location>
        <begin position="165"/>
        <end position="279"/>
    </location>
</feature>
<keyword evidence="4" id="KW-0479">Metal-binding</keyword>
<sequence>MTQLKAFRFQLKTKPKHELLMSRFAGCCRFVWNKALALQKERLDKGEPCLSYNKLAGHLKQWKHEEQTAFLREAPSQILQQSLKFLDKAIADAFDKKSPKGFPRFKKKGTSDSFRYPQGFRVDQNNSRVFLPKIGWIRYRKSRSLTGELKNITVSRSSGKWYISIQTEAEAGSPVHPSASMVGIDLGVAKFAKLSDGEEILPLNSFRKQEKKLAHLQRKMTKKVKFSQNWKKLKAKVQRLHQKIAHVRHDFLHKHSTAISKNHAIVAVEDLEVSHMSKSASGTRDNPGRNIRAKSALNKSILDQGWGEFRRQLEYKLAWRGGMLLAVPPAYSSQKCPRCGHAHPDNRKTQELFRCQQCGLTINADYNAALNILAAGHAVLACGEIGSQNYSVKQEPAEASLEAAGIPRL</sequence>
<keyword evidence="5" id="KW-0862">Zinc</keyword>
<protein>
    <submittedName>
        <fullName evidence="11">Putative transposase</fullName>
    </submittedName>
</protein>
<dbReference type="Pfam" id="PF12323">
    <property type="entry name" value="HTH_OrfB_IS605"/>
    <property type="match status" value="1"/>
</dbReference>
<dbReference type="AlphaFoldDB" id="A0A6V8QD97"/>
<dbReference type="Proteomes" id="UP000580051">
    <property type="component" value="Unassembled WGS sequence"/>
</dbReference>
<accession>A0A6V8QD97</accession>
<feature type="domain" description="Cas12f1-like TNB" evidence="9">
    <location>
        <begin position="306"/>
        <end position="372"/>
    </location>
</feature>
<proteinExistence type="inferred from homology"/>
<evidence type="ECO:0000259" key="8">
    <source>
        <dbReference type="Pfam" id="PF01385"/>
    </source>
</evidence>
<dbReference type="GO" id="GO:0032196">
    <property type="term" value="P:transposition"/>
    <property type="evidence" value="ECO:0007669"/>
    <property type="project" value="UniProtKB-KW"/>
</dbReference>
<comment type="similarity">
    <text evidence="1">In the C-terminal section; belongs to the transposase 35 family.</text>
</comment>
<feature type="domain" description="Transposase putative helix-turn-helix" evidence="10">
    <location>
        <begin position="1"/>
        <end position="46"/>
    </location>
</feature>
<evidence type="ECO:0000256" key="2">
    <source>
        <dbReference type="ARBA" id="ARBA00011044"/>
    </source>
</evidence>
<dbReference type="PANTHER" id="PTHR30405:SF25">
    <property type="entry name" value="RNA-GUIDED DNA ENDONUCLEASE INSQ-RELATED"/>
    <property type="match status" value="1"/>
</dbReference>
<dbReference type="PANTHER" id="PTHR30405">
    <property type="entry name" value="TRANSPOSASE"/>
    <property type="match status" value="1"/>
</dbReference>
<dbReference type="Pfam" id="PF01385">
    <property type="entry name" value="OrfB_IS605"/>
    <property type="match status" value="1"/>
</dbReference>
<evidence type="ECO:0000259" key="10">
    <source>
        <dbReference type="Pfam" id="PF12323"/>
    </source>
</evidence>
<evidence type="ECO:0000256" key="5">
    <source>
        <dbReference type="ARBA" id="ARBA00022833"/>
    </source>
</evidence>
<dbReference type="NCBIfam" id="NF040570">
    <property type="entry name" value="guided_TnpB"/>
    <property type="match status" value="1"/>
</dbReference>
<evidence type="ECO:0000256" key="1">
    <source>
        <dbReference type="ARBA" id="ARBA00008761"/>
    </source>
</evidence>
<keyword evidence="7" id="KW-0233">DNA recombination</keyword>
<dbReference type="GO" id="GO:0006310">
    <property type="term" value="P:DNA recombination"/>
    <property type="evidence" value="ECO:0007669"/>
    <property type="project" value="UniProtKB-KW"/>
</dbReference>
<evidence type="ECO:0000256" key="4">
    <source>
        <dbReference type="ARBA" id="ARBA00022723"/>
    </source>
</evidence>
<dbReference type="GO" id="GO:0046872">
    <property type="term" value="F:metal ion binding"/>
    <property type="evidence" value="ECO:0007669"/>
    <property type="project" value="UniProtKB-KW"/>
</dbReference>
<evidence type="ECO:0000256" key="6">
    <source>
        <dbReference type="ARBA" id="ARBA00023125"/>
    </source>
</evidence>
<dbReference type="InterPro" id="IPR001959">
    <property type="entry name" value="Transposase"/>
</dbReference>
<dbReference type="Pfam" id="PF07282">
    <property type="entry name" value="Cas12f1-like_TNB"/>
    <property type="match status" value="1"/>
</dbReference>
<dbReference type="InterPro" id="IPR051399">
    <property type="entry name" value="RNA-guided_DNA_endo/Transpos"/>
</dbReference>
<comment type="similarity">
    <text evidence="2">In the N-terminal section; belongs to the transposase 2 family.</text>
</comment>
<dbReference type="InterPro" id="IPR021027">
    <property type="entry name" value="Transposase_put_HTH"/>
</dbReference>
<evidence type="ECO:0000313" key="12">
    <source>
        <dbReference type="Proteomes" id="UP000580051"/>
    </source>
</evidence>
<dbReference type="RefSeq" id="WP_176226369.1">
    <property type="nucleotide sequence ID" value="NZ_BLRV01000028.1"/>
</dbReference>